<reference evidence="5" key="1">
    <citation type="journal article" date="2014" name="Genome Announc.">
        <title>Draft Genome Sequence of Marine Flavobacterium Jejuia pallidilutea Strain 11shimoA1 and Pigmentation Mutants.</title>
        <authorList>
            <person name="Takatani N."/>
            <person name="Nakanishi M."/>
            <person name="Meirelles P."/>
            <person name="Mino S."/>
            <person name="Suda W."/>
            <person name="Oshima K."/>
            <person name="Hattori M."/>
            <person name="Ohkuma M."/>
            <person name="Hosokawa M."/>
            <person name="Miyashita K."/>
            <person name="Thompson F.L."/>
            <person name="Niwa A."/>
            <person name="Sawabe T."/>
            <person name="Sawabe T."/>
        </authorList>
    </citation>
    <scope>NUCLEOTIDE SEQUENCE [LARGE SCALE GENOMIC DNA]</scope>
    <source>
        <strain evidence="5">JCM 19538</strain>
    </source>
</reference>
<gene>
    <name evidence="2" type="ORF">JCM19301_355</name>
    <name evidence="3" type="ORF">JCM19538_1525</name>
</gene>
<proteinExistence type="predicted"/>
<evidence type="ECO:0000313" key="5">
    <source>
        <dbReference type="Proteomes" id="UP000030184"/>
    </source>
</evidence>
<dbReference type="Pfam" id="PF18990">
    <property type="entry name" value="DUF5723"/>
    <property type="match status" value="1"/>
</dbReference>
<dbReference type="RefSeq" id="WP_042245153.1">
    <property type="nucleotide sequence ID" value="NZ_BBNY01000059.1"/>
</dbReference>
<dbReference type="eggNOG" id="COG2067">
    <property type="taxonomic scope" value="Bacteria"/>
</dbReference>
<sequence>MTLKKLPFVFILILNFCFSQNKQILYGFTEIPQTLLLNPGGNVRYKGHFGIPLLSHFHLNTGGTGVSIYDVFAEDGRDFNIKFRDAVNKLQPNDFYSTTQQLELFSGGFAFGPSYNKNKYLSFGLYQEFDFVGYFPKDYAVLALEGNQSNIGKPFKLDHLNLNADILSVLHVGYNEKVNGKFTYGVRGKIYSSIFNVNSTKNKGTFTTVNGENNIYEHIFNLDLAVRTSGISSLINDDNYDFSEDIKTLRKRVLFGQNLGLGFDIGFTYQINKQWYVDGSLLDIGFIHHSKDIENYELKDDFTFEGIDPLFPESNEGQSANDYWSELEEDFEDLFEIDTTQTQYTVWRPVKLNASLNYAFGKKKLKDCDCLAEDGGFLNRVGAQLYAVKRPKGLQAALTAYYYRRIFKGLSAKATYTIDPYSFSNIGLGVSANILGLNIYLMADNFLSYQNIYDAQNVSLQLGLNYIFKNEN</sequence>
<evidence type="ECO:0000313" key="2">
    <source>
        <dbReference type="EMBL" id="GAL68213.1"/>
    </source>
</evidence>
<dbReference type="EMBL" id="BBNR01000017">
    <property type="protein sequence ID" value="GAL68213.1"/>
    <property type="molecule type" value="Genomic_DNA"/>
</dbReference>
<comment type="caution">
    <text evidence="2">The sequence shown here is derived from an EMBL/GenBank/DDBJ whole genome shotgun (WGS) entry which is preliminary data.</text>
</comment>
<dbReference type="OrthoDB" id="975426at2"/>
<name>A0A090VW46_9FLAO</name>
<evidence type="ECO:0000259" key="1">
    <source>
        <dbReference type="Pfam" id="PF18990"/>
    </source>
</evidence>
<organism evidence="2 4">
    <name type="scientific">Jejuia pallidilutea</name>
    <dbReference type="NCBI Taxonomy" id="504487"/>
    <lineage>
        <taxon>Bacteria</taxon>
        <taxon>Pseudomonadati</taxon>
        <taxon>Bacteroidota</taxon>
        <taxon>Flavobacteriia</taxon>
        <taxon>Flavobacteriales</taxon>
        <taxon>Flavobacteriaceae</taxon>
        <taxon>Jejuia</taxon>
    </lineage>
</organism>
<dbReference type="STRING" id="504487.JCM19538_1525"/>
<keyword evidence="5" id="KW-1185">Reference proteome</keyword>
<dbReference type="InterPro" id="IPR043781">
    <property type="entry name" value="DUF5723"/>
</dbReference>
<dbReference type="EMBL" id="BBNY01000059">
    <property type="protein sequence ID" value="GAL89875.1"/>
    <property type="molecule type" value="Genomic_DNA"/>
</dbReference>
<evidence type="ECO:0000313" key="4">
    <source>
        <dbReference type="Proteomes" id="UP000029641"/>
    </source>
</evidence>
<evidence type="ECO:0000313" key="3">
    <source>
        <dbReference type="EMBL" id="GAL89875.1"/>
    </source>
</evidence>
<protein>
    <recommendedName>
        <fullName evidence="1">DUF5723 domain-containing protein</fullName>
    </recommendedName>
</protein>
<accession>A0A090VW46</accession>
<dbReference type="AlphaFoldDB" id="A0A090VW46"/>
<feature type="domain" description="DUF5723" evidence="1">
    <location>
        <begin position="39"/>
        <end position="444"/>
    </location>
</feature>
<dbReference type="Proteomes" id="UP000029641">
    <property type="component" value="Unassembled WGS sequence"/>
</dbReference>
<dbReference type="Proteomes" id="UP000030184">
    <property type="component" value="Unassembled WGS sequence"/>
</dbReference>